<reference evidence="1" key="3">
    <citation type="submission" date="2023-05" db="EMBL/GenBank/DDBJ databases">
        <authorList>
            <person name="Smith C.H."/>
        </authorList>
    </citation>
    <scope>NUCLEOTIDE SEQUENCE</scope>
    <source>
        <strain evidence="1">CHS0354</strain>
        <tissue evidence="1">Mantle</tissue>
    </source>
</reference>
<organism evidence="1 2">
    <name type="scientific">Potamilus streckersoni</name>
    <dbReference type="NCBI Taxonomy" id="2493646"/>
    <lineage>
        <taxon>Eukaryota</taxon>
        <taxon>Metazoa</taxon>
        <taxon>Spiralia</taxon>
        <taxon>Lophotrochozoa</taxon>
        <taxon>Mollusca</taxon>
        <taxon>Bivalvia</taxon>
        <taxon>Autobranchia</taxon>
        <taxon>Heteroconchia</taxon>
        <taxon>Palaeoheterodonta</taxon>
        <taxon>Unionida</taxon>
        <taxon>Unionoidea</taxon>
        <taxon>Unionidae</taxon>
        <taxon>Ambleminae</taxon>
        <taxon>Lampsilini</taxon>
        <taxon>Potamilus</taxon>
    </lineage>
</organism>
<proteinExistence type="predicted"/>
<evidence type="ECO:0000313" key="2">
    <source>
        <dbReference type="Proteomes" id="UP001195483"/>
    </source>
</evidence>
<dbReference type="Proteomes" id="UP001195483">
    <property type="component" value="Unassembled WGS sequence"/>
</dbReference>
<keyword evidence="2" id="KW-1185">Reference proteome</keyword>
<reference evidence="1" key="1">
    <citation type="journal article" date="2021" name="Genome Biol. Evol.">
        <title>A High-Quality Reference Genome for a Parasitic Bivalve with Doubly Uniparental Inheritance (Bivalvia: Unionida).</title>
        <authorList>
            <person name="Smith C.H."/>
        </authorList>
    </citation>
    <scope>NUCLEOTIDE SEQUENCE</scope>
    <source>
        <strain evidence="1">CHS0354</strain>
    </source>
</reference>
<evidence type="ECO:0000313" key="1">
    <source>
        <dbReference type="EMBL" id="KAK3605753.1"/>
    </source>
</evidence>
<protein>
    <submittedName>
        <fullName evidence="1">Uncharacterized protein</fullName>
    </submittedName>
</protein>
<accession>A0AAE0T9N6</accession>
<comment type="caution">
    <text evidence="1">The sequence shown here is derived from an EMBL/GenBank/DDBJ whole genome shotgun (WGS) entry which is preliminary data.</text>
</comment>
<dbReference type="AlphaFoldDB" id="A0AAE0T9N6"/>
<gene>
    <name evidence="1" type="ORF">CHS0354_033950</name>
</gene>
<dbReference type="EMBL" id="JAEAOA010001978">
    <property type="protein sequence ID" value="KAK3605753.1"/>
    <property type="molecule type" value="Genomic_DNA"/>
</dbReference>
<sequence>MPPQLGLCRNGKGLYSELHLPSIVYAANLINEFNALQFTPGKFASCSMESSEQGRRRHICLGLPFYNISSMSVWITASYKAHDDR</sequence>
<reference evidence="1" key="2">
    <citation type="journal article" date="2021" name="Genome Biol. Evol.">
        <title>Developing a high-quality reference genome for a parasitic bivalve with doubly uniparental inheritance (Bivalvia: Unionida).</title>
        <authorList>
            <person name="Smith C.H."/>
        </authorList>
    </citation>
    <scope>NUCLEOTIDE SEQUENCE</scope>
    <source>
        <strain evidence="1">CHS0354</strain>
        <tissue evidence="1">Mantle</tissue>
    </source>
</reference>
<name>A0AAE0T9N6_9BIVA</name>